<dbReference type="AlphaFoldDB" id="A0A2T2WNZ9"/>
<name>A0A2T2WNZ9_9FIRM</name>
<evidence type="ECO:0000313" key="3">
    <source>
        <dbReference type="Proteomes" id="UP000241848"/>
    </source>
</evidence>
<dbReference type="InterPro" id="IPR038740">
    <property type="entry name" value="BioF2-like_GNAT_dom"/>
</dbReference>
<feature type="domain" description="BioF2-like acetyltransferase" evidence="1">
    <location>
        <begin position="162"/>
        <end position="286"/>
    </location>
</feature>
<sequence>MIQVHRYDPNTSLLWDAFVADCWNGTFLATRKYLAYHKDRFIDQSLVFTDEGGRWLGVLPAACSMQSDVVSSHPGITFGGVLHGGALQGPVMLEVLKKAIDMYARNGFRHFQYKAIPAIYHRYPCEDDEYALFRLGAHLYRTDLLSVVNLLSQAPIQARDQARLRRLARQRIDFDQGVQYLPAMWSILEEQLHRNHGAMPTHNLAEIQDLSSRFPDRIQCTVALQQGRLAAATITYHFDQVVHGQYITATNQGRNLDSSAAIISYLITKARNAGGSWFDFGNSNERDGQCLNEGLHHFKKRFGSTGLTQRFYQIDLDE</sequence>
<dbReference type="Gene3D" id="3.40.630.30">
    <property type="match status" value="1"/>
</dbReference>
<comment type="caution">
    <text evidence="2">The sequence shown here is derived from an EMBL/GenBank/DDBJ whole genome shotgun (WGS) entry which is preliminary data.</text>
</comment>
<dbReference type="Proteomes" id="UP000241848">
    <property type="component" value="Unassembled WGS sequence"/>
</dbReference>
<dbReference type="InterPro" id="IPR016181">
    <property type="entry name" value="Acyl_CoA_acyltransferase"/>
</dbReference>
<dbReference type="EMBL" id="PXYV01000002">
    <property type="protein sequence ID" value="PSR23970.1"/>
    <property type="molecule type" value="Genomic_DNA"/>
</dbReference>
<evidence type="ECO:0000259" key="1">
    <source>
        <dbReference type="Pfam" id="PF13480"/>
    </source>
</evidence>
<dbReference type="SUPFAM" id="SSF55729">
    <property type="entry name" value="Acyl-CoA N-acyltransferases (Nat)"/>
    <property type="match status" value="1"/>
</dbReference>
<organism evidence="2 3">
    <name type="scientific">Sulfobacillus acidophilus</name>
    <dbReference type="NCBI Taxonomy" id="53633"/>
    <lineage>
        <taxon>Bacteria</taxon>
        <taxon>Bacillati</taxon>
        <taxon>Bacillota</taxon>
        <taxon>Clostridia</taxon>
        <taxon>Eubacteriales</taxon>
        <taxon>Clostridiales Family XVII. Incertae Sedis</taxon>
        <taxon>Sulfobacillus</taxon>
    </lineage>
</organism>
<dbReference type="Pfam" id="PF13480">
    <property type="entry name" value="Acetyltransf_6"/>
    <property type="match status" value="1"/>
</dbReference>
<gene>
    <name evidence="2" type="ORF">C7B45_01405</name>
</gene>
<protein>
    <submittedName>
        <fullName evidence="2">Methicillin resistance protein</fullName>
    </submittedName>
</protein>
<reference evidence="2 3" key="1">
    <citation type="journal article" date="2014" name="BMC Genomics">
        <title>Comparison of environmental and isolate Sulfobacillus genomes reveals diverse carbon, sulfur, nitrogen, and hydrogen metabolisms.</title>
        <authorList>
            <person name="Justice N.B."/>
            <person name="Norman A."/>
            <person name="Brown C.T."/>
            <person name="Singh A."/>
            <person name="Thomas B.C."/>
            <person name="Banfield J.F."/>
        </authorList>
    </citation>
    <scope>NUCLEOTIDE SEQUENCE [LARGE SCALE GENOMIC DNA]</scope>
    <source>
        <strain evidence="2">AMDSBA3</strain>
    </source>
</reference>
<evidence type="ECO:0000313" key="2">
    <source>
        <dbReference type="EMBL" id="PSR23970.1"/>
    </source>
</evidence>
<accession>A0A2T2WNZ9</accession>
<proteinExistence type="predicted"/>